<name>A0A1Y1I332_KLENI</name>
<feature type="compositionally biased region" description="Basic and acidic residues" evidence="1">
    <location>
        <begin position="353"/>
        <end position="369"/>
    </location>
</feature>
<evidence type="ECO:0000256" key="1">
    <source>
        <dbReference type="SAM" id="MobiDB-lite"/>
    </source>
</evidence>
<dbReference type="Proteomes" id="UP000054558">
    <property type="component" value="Unassembled WGS sequence"/>
</dbReference>
<protein>
    <submittedName>
        <fullName evidence="3">Uncharacterized protein</fullName>
    </submittedName>
</protein>
<feature type="transmembrane region" description="Helical" evidence="2">
    <location>
        <begin position="94"/>
        <end position="115"/>
    </location>
</feature>
<feature type="transmembrane region" description="Helical" evidence="2">
    <location>
        <begin position="168"/>
        <end position="190"/>
    </location>
</feature>
<feature type="transmembrane region" description="Helical" evidence="2">
    <location>
        <begin position="69"/>
        <end position="88"/>
    </location>
</feature>
<feature type="transmembrane region" description="Helical" evidence="2">
    <location>
        <begin position="40"/>
        <end position="57"/>
    </location>
</feature>
<dbReference type="EMBL" id="DF237180">
    <property type="protein sequence ID" value="GAQ85345.1"/>
    <property type="molecule type" value="Genomic_DNA"/>
</dbReference>
<keyword evidence="2" id="KW-1133">Transmembrane helix</keyword>
<proteinExistence type="predicted"/>
<keyword evidence="4" id="KW-1185">Reference proteome</keyword>
<evidence type="ECO:0000313" key="4">
    <source>
        <dbReference type="Proteomes" id="UP000054558"/>
    </source>
</evidence>
<feature type="region of interest" description="Disordered" evidence="1">
    <location>
        <begin position="341"/>
        <end position="425"/>
    </location>
</feature>
<feature type="transmembrane region" description="Helical" evidence="2">
    <location>
        <begin position="136"/>
        <end position="156"/>
    </location>
</feature>
<gene>
    <name evidence="3" type="ORF">KFL_002310010</name>
</gene>
<evidence type="ECO:0000313" key="3">
    <source>
        <dbReference type="EMBL" id="GAQ85345.1"/>
    </source>
</evidence>
<feature type="compositionally biased region" description="Polar residues" evidence="1">
    <location>
        <begin position="391"/>
        <end position="415"/>
    </location>
</feature>
<dbReference type="AlphaFoldDB" id="A0A1Y1I332"/>
<reference evidence="3 4" key="1">
    <citation type="journal article" date="2014" name="Nat. Commun.">
        <title>Klebsormidium flaccidum genome reveals primary factors for plant terrestrial adaptation.</title>
        <authorList>
            <person name="Hori K."/>
            <person name="Maruyama F."/>
            <person name="Fujisawa T."/>
            <person name="Togashi T."/>
            <person name="Yamamoto N."/>
            <person name="Seo M."/>
            <person name="Sato S."/>
            <person name="Yamada T."/>
            <person name="Mori H."/>
            <person name="Tajima N."/>
            <person name="Moriyama T."/>
            <person name="Ikeuchi M."/>
            <person name="Watanabe M."/>
            <person name="Wada H."/>
            <person name="Kobayashi K."/>
            <person name="Saito M."/>
            <person name="Masuda T."/>
            <person name="Sasaki-Sekimoto Y."/>
            <person name="Mashiguchi K."/>
            <person name="Awai K."/>
            <person name="Shimojima M."/>
            <person name="Masuda S."/>
            <person name="Iwai M."/>
            <person name="Nobusawa T."/>
            <person name="Narise T."/>
            <person name="Kondo S."/>
            <person name="Saito H."/>
            <person name="Sato R."/>
            <person name="Murakawa M."/>
            <person name="Ihara Y."/>
            <person name="Oshima-Yamada Y."/>
            <person name="Ohtaka K."/>
            <person name="Satoh M."/>
            <person name="Sonobe K."/>
            <person name="Ishii M."/>
            <person name="Ohtani R."/>
            <person name="Kanamori-Sato M."/>
            <person name="Honoki R."/>
            <person name="Miyazaki D."/>
            <person name="Mochizuki H."/>
            <person name="Umetsu J."/>
            <person name="Higashi K."/>
            <person name="Shibata D."/>
            <person name="Kamiya Y."/>
            <person name="Sato N."/>
            <person name="Nakamura Y."/>
            <person name="Tabata S."/>
            <person name="Ida S."/>
            <person name="Kurokawa K."/>
            <person name="Ohta H."/>
        </authorList>
    </citation>
    <scope>NUCLEOTIDE SEQUENCE [LARGE SCALE GENOMIC DNA]</scope>
    <source>
        <strain evidence="3 4">NIES-2285</strain>
    </source>
</reference>
<keyword evidence="2" id="KW-0472">Membrane</keyword>
<sequence length="425" mass="46603">MALRGNIKHVAEKKQNSAQVQSIATKRWQEFTETWFAKPIYLFLMLLLGYPLFLLIAKERTSTVNRVWRNVQAAIWIMCFQASVAGITARPYEFFASAAVYVTIGVMSMPATWFGCVSSMRVAYAAETAANSSLRFLLGSSTVAGLYFIFMLALILSHSHMDLSKTEAATTGWLLATALITYTQGAAALMSRWWKDTNIYTLILYFMIGSAGWAATYFSVAPITYLHLTHLSSVTPAEALAQDLLSCLSNVTITHHPAKELVSWLTPTLANITLTARIAAWNHVSSAPSGCRVCRHLLHCRLPAGLADLSANIFWLPRGPHIARFCTLVFHSAAPNMHVHQDADNNAGTNNEGLKDRDSADDPEGKSGDAIRVVEQNGNRIGKMEEPVATQGETQLGVMTSDSPARSQLSSNGTYKQPKEGQELA</sequence>
<feature type="transmembrane region" description="Helical" evidence="2">
    <location>
        <begin position="202"/>
        <end position="226"/>
    </location>
</feature>
<accession>A0A1Y1I332</accession>
<organism evidence="3 4">
    <name type="scientific">Klebsormidium nitens</name>
    <name type="common">Green alga</name>
    <name type="synonym">Ulothrix nitens</name>
    <dbReference type="NCBI Taxonomy" id="105231"/>
    <lineage>
        <taxon>Eukaryota</taxon>
        <taxon>Viridiplantae</taxon>
        <taxon>Streptophyta</taxon>
        <taxon>Klebsormidiophyceae</taxon>
        <taxon>Klebsormidiales</taxon>
        <taxon>Klebsormidiaceae</taxon>
        <taxon>Klebsormidium</taxon>
    </lineage>
</organism>
<keyword evidence="2" id="KW-0812">Transmembrane</keyword>
<evidence type="ECO:0000256" key="2">
    <source>
        <dbReference type="SAM" id="Phobius"/>
    </source>
</evidence>